<comment type="caution">
    <text evidence="2">The sequence shown here is derived from an EMBL/GenBank/DDBJ whole genome shotgun (WGS) entry which is preliminary data.</text>
</comment>
<keyword evidence="3" id="KW-1185">Reference proteome</keyword>
<feature type="compositionally biased region" description="Basic residues" evidence="1">
    <location>
        <begin position="65"/>
        <end position="74"/>
    </location>
</feature>
<evidence type="ECO:0000313" key="2">
    <source>
        <dbReference type="EMBL" id="KAK1756374.1"/>
    </source>
</evidence>
<protein>
    <submittedName>
        <fullName evidence="2">Uncharacterized protein</fullName>
    </submittedName>
</protein>
<accession>A0AAJ0FCE6</accession>
<organism evidence="2 3">
    <name type="scientific">Echria macrotheca</name>
    <dbReference type="NCBI Taxonomy" id="438768"/>
    <lineage>
        <taxon>Eukaryota</taxon>
        <taxon>Fungi</taxon>
        <taxon>Dikarya</taxon>
        <taxon>Ascomycota</taxon>
        <taxon>Pezizomycotina</taxon>
        <taxon>Sordariomycetes</taxon>
        <taxon>Sordariomycetidae</taxon>
        <taxon>Sordariales</taxon>
        <taxon>Schizotheciaceae</taxon>
        <taxon>Echria</taxon>
    </lineage>
</organism>
<dbReference type="AlphaFoldDB" id="A0AAJ0FCE6"/>
<evidence type="ECO:0000313" key="3">
    <source>
        <dbReference type="Proteomes" id="UP001239445"/>
    </source>
</evidence>
<dbReference type="EMBL" id="MU839832">
    <property type="protein sequence ID" value="KAK1756374.1"/>
    <property type="molecule type" value="Genomic_DNA"/>
</dbReference>
<reference evidence="2" key="1">
    <citation type="submission" date="2023-06" db="EMBL/GenBank/DDBJ databases">
        <title>Genome-scale phylogeny and comparative genomics of the fungal order Sordariales.</title>
        <authorList>
            <consortium name="Lawrence Berkeley National Laboratory"/>
            <person name="Hensen N."/>
            <person name="Bonometti L."/>
            <person name="Westerberg I."/>
            <person name="Brannstrom I.O."/>
            <person name="Guillou S."/>
            <person name="Cros-Aarteil S."/>
            <person name="Calhoun S."/>
            <person name="Haridas S."/>
            <person name="Kuo A."/>
            <person name="Mondo S."/>
            <person name="Pangilinan J."/>
            <person name="Riley R."/>
            <person name="Labutti K."/>
            <person name="Andreopoulos B."/>
            <person name="Lipzen A."/>
            <person name="Chen C."/>
            <person name="Yanf M."/>
            <person name="Daum C."/>
            <person name="Ng V."/>
            <person name="Clum A."/>
            <person name="Steindorff A."/>
            <person name="Ohm R."/>
            <person name="Martin F."/>
            <person name="Silar P."/>
            <person name="Natvig D."/>
            <person name="Lalanne C."/>
            <person name="Gautier V."/>
            <person name="Ament-Velasquez S.L."/>
            <person name="Kruys A."/>
            <person name="Hutchinson M.I."/>
            <person name="Powell A.J."/>
            <person name="Barry K."/>
            <person name="Miller A.N."/>
            <person name="Grigoriev I.V."/>
            <person name="Debuchy R."/>
            <person name="Gladieux P."/>
            <person name="Thoren M.H."/>
            <person name="Johannesson H."/>
        </authorList>
    </citation>
    <scope>NUCLEOTIDE SEQUENCE</scope>
    <source>
        <strain evidence="2">PSN4</strain>
    </source>
</reference>
<dbReference type="Proteomes" id="UP001239445">
    <property type="component" value="Unassembled WGS sequence"/>
</dbReference>
<proteinExistence type="predicted"/>
<gene>
    <name evidence="2" type="ORF">QBC47DRAFT_412940</name>
</gene>
<sequence>MSSSAAASTAPSFSVRPVHYSQYPALSEHHYPPYEEIVEHDFNMSPSAKASGSGSGSSRSNKGNKVSKKSHGKEKKSTEDKKGGSSKHTAVPDGQQQQAAWQQPESVQFLIQPSAKATIHNPLSPALVVKATLYETRDPAYLYVGVHLFHPNAPPEVDVASYMNAGYQSLTELPHYVESTSNFGVYGTPGFMTLYAAFRSLRVTVTGNWQIRAFVMDMQNGEMVCDTECEFFQTVEEEIPNRMPTAQEAHLLALVHDRPTN</sequence>
<feature type="compositionally biased region" description="Low complexity" evidence="1">
    <location>
        <begin position="45"/>
        <end position="64"/>
    </location>
</feature>
<feature type="region of interest" description="Disordered" evidence="1">
    <location>
        <begin position="37"/>
        <end position="104"/>
    </location>
</feature>
<evidence type="ECO:0000256" key="1">
    <source>
        <dbReference type="SAM" id="MobiDB-lite"/>
    </source>
</evidence>
<name>A0AAJ0FCE6_9PEZI</name>